<dbReference type="InterPro" id="IPR013783">
    <property type="entry name" value="Ig-like_fold"/>
</dbReference>
<dbReference type="InterPro" id="IPR032627">
    <property type="entry name" value="DUF4876"/>
</dbReference>
<dbReference type="EMBL" id="JAKVQD010000002">
    <property type="protein sequence ID" value="MCH4552351.1"/>
    <property type="molecule type" value="Genomic_DNA"/>
</dbReference>
<dbReference type="PROSITE" id="PS51257">
    <property type="entry name" value="PROKAR_LIPOPROTEIN"/>
    <property type="match status" value="1"/>
</dbReference>
<dbReference type="RefSeq" id="WP_240572694.1">
    <property type="nucleotide sequence ID" value="NZ_CP136709.1"/>
</dbReference>
<organism evidence="2 3">
    <name type="scientific">Aestuariibaculum lutulentum</name>
    <dbReference type="NCBI Taxonomy" id="2920935"/>
    <lineage>
        <taxon>Bacteria</taxon>
        <taxon>Pseudomonadati</taxon>
        <taxon>Bacteroidota</taxon>
        <taxon>Flavobacteriia</taxon>
        <taxon>Flavobacteriales</taxon>
        <taxon>Flavobacteriaceae</taxon>
    </lineage>
</organism>
<keyword evidence="1" id="KW-0732">Signal</keyword>
<gene>
    <name evidence="2" type="ORF">MKW35_06950</name>
</gene>
<reference evidence="2" key="1">
    <citation type="submission" date="2022-02" db="EMBL/GenBank/DDBJ databases">
        <title>Aestuariibaculum sp., a marine bacterium isolated from sediment in Guangxi.</title>
        <authorList>
            <person name="Ying J."/>
        </authorList>
    </citation>
    <scope>NUCLEOTIDE SEQUENCE</scope>
    <source>
        <strain evidence="2">L182</strain>
    </source>
</reference>
<evidence type="ECO:0000256" key="1">
    <source>
        <dbReference type="SAM" id="SignalP"/>
    </source>
</evidence>
<evidence type="ECO:0000313" key="2">
    <source>
        <dbReference type="EMBL" id="MCH4552351.1"/>
    </source>
</evidence>
<accession>A0ABS9RHC7</accession>
<proteinExistence type="predicted"/>
<comment type="caution">
    <text evidence="2">The sequence shown here is derived from an EMBL/GenBank/DDBJ whole genome shotgun (WGS) entry which is preliminary data.</text>
</comment>
<keyword evidence="3" id="KW-1185">Reference proteome</keyword>
<feature type="chain" id="PRO_5047292672" evidence="1">
    <location>
        <begin position="18"/>
        <end position="446"/>
    </location>
</feature>
<dbReference type="Pfam" id="PF16215">
    <property type="entry name" value="DUF4876"/>
    <property type="match status" value="1"/>
</dbReference>
<evidence type="ECO:0000313" key="3">
    <source>
        <dbReference type="Proteomes" id="UP001156141"/>
    </source>
</evidence>
<dbReference type="Proteomes" id="UP001156141">
    <property type="component" value="Unassembled WGS sequence"/>
</dbReference>
<protein>
    <submittedName>
        <fullName evidence="2">DUF4876 domain-containing protein</fullName>
    </submittedName>
</protein>
<sequence length="446" mass="49176">MKKILLFVLTSFLMACSNDDDNFVMPVNNSFKVTFNEGYDFAAAANVAITLVNNDDGKTYTLTTDANGMADIEVVPGKYNVNASLVFTAEEYSAYWGQEVSDPVSFNASLSGVTINQESTGLVEMVLVSGKIGSLLIKQVYFSGSDVKLGASFRDLFFEVYNNSNEAVYLDGLCFAQVYGASSVSSTLQSYHLANGQYDWSQSYNQANVEHANTNYVYADEVLRFPGTGEEHLLEPRKSVIVAATAINHKSPLTVLDNDGETKVYEVPEPDRTIDLSNAPFEAYYRDYQESIGSSYLDSDIDNPNAANMEIVFKTYAGKDLILDPFGRDAFVLFKENDDAINSWGRVPLPSIAAENYSEDTKVYLQIPSAVIIDGVETQRNDPSKAKPKRLTDDIDAGEISTILGHYSSESVIRKSKEVNGITVYQDTNNSSNDFMVLSHPEVIIE</sequence>
<dbReference type="Gene3D" id="2.60.40.10">
    <property type="entry name" value="Immunoglobulins"/>
    <property type="match status" value="1"/>
</dbReference>
<dbReference type="SUPFAM" id="SSF49478">
    <property type="entry name" value="Cna protein B-type domain"/>
    <property type="match status" value="1"/>
</dbReference>
<name>A0ABS9RHC7_9FLAO</name>
<feature type="signal peptide" evidence="1">
    <location>
        <begin position="1"/>
        <end position="17"/>
    </location>
</feature>